<evidence type="ECO:0000256" key="6">
    <source>
        <dbReference type="ARBA" id="ARBA00023235"/>
    </source>
</evidence>
<evidence type="ECO:0000259" key="8">
    <source>
        <dbReference type="Pfam" id="PF21338"/>
    </source>
</evidence>
<evidence type="ECO:0000256" key="4">
    <source>
        <dbReference type="ARBA" id="ARBA00023029"/>
    </source>
</evidence>
<evidence type="ECO:0000259" key="7">
    <source>
        <dbReference type="Pfam" id="PF01028"/>
    </source>
</evidence>
<reference evidence="9 10" key="1">
    <citation type="submission" date="2020-12" db="EMBL/GenBank/DDBJ databases">
        <title>Bacterial novel species Adhaeribacter sp. BT258 isolated from soil.</title>
        <authorList>
            <person name="Jung H.-Y."/>
        </authorList>
    </citation>
    <scope>NUCLEOTIDE SEQUENCE [LARGE SCALE GENOMIC DNA]</scope>
    <source>
        <strain evidence="9 10">BT258</strain>
    </source>
</reference>
<evidence type="ECO:0000256" key="3">
    <source>
        <dbReference type="ARBA" id="ARBA00012891"/>
    </source>
</evidence>
<dbReference type="Gene3D" id="3.30.66.10">
    <property type="entry name" value="DNA topoisomerase I domain"/>
    <property type="match status" value="1"/>
</dbReference>
<accession>A0ABS1C0H0</accession>
<dbReference type="RefSeq" id="WP_200505597.1">
    <property type="nucleotide sequence ID" value="NZ_JAEHFX010000003.1"/>
</dbReference>
<comment type="similarity">
    <text evidence="2">Belongs to the type IB topoisomerase family.</text>
</comment>
<feature type="domain" description="DNA topoisomerase I catalytic core eukaryotic-type" evidence="7">
    <location>
        <begin position="104"/>
        <end position="321"/>
    </location>
</feature>
<dbReference type="PROSITE" id="PS52038">
    <property type="entry name" value="TOPO_IB_2"/>
    <property type="match status" value="1"/>
</dbReference>
<dbReference type="InterPro" id="IPR001631">
    <property type="entry name" value="TopoI"/>
</dbReference>
<dbReference type="InterPro" id="IPR014711">
    <property type="entry name" value="TopoI_cat_a-hlx-sub_euk"/>
</dbReference>
<dbReference type="Proteomes" id="UP000644147">
    <property type="component" value="Unassembled WGS sequence"/>
</dbReference>
<dbReference type="InterPro" id="IPR049331">
    <property type="entry name" value="Top1B_N_bact"/>
</dbReference>
<dbReference type="PRINTS" id="PR00416">
    <property type="entry name" value="EUTPISMRASEI"/>
</dbReference>
<keyword evidence="5" id="KW-0238">DNA-binding</keyword>
<evidence type="ECO:0000256" key="5">
    <source>
        <dbReference type="ARBA" id="ARBA00023125"/>
    </source>
</evidence>
<evidence type="ECO:0000313" key="10">
    <source>
        <dbReference type="Proteomes" id="UP000644147"/>
    </source>
</evidence>
<dbReference type="EC" id="5.6.2.1" evidence="3"/>
<name>A0ABS1C0H0_9BACT</name>
<evidence type="ECO:0000256" key="2">
    <source>
        <dbReference type="ARBA" id="ARBA00006645"/>
    </source>
</evidence>
<dbReference type="PANTHER" id="PTHR10290:SF3">
    <property type="entry name" value="DNA TOPOISOMERASE 1"/>
    <property type="match status" value="1"/>
</dbReference>
<dbReference type="SUPFAM" id="SSF55869">
    <property type="entry name" value="DNA topoisomerase I domain"/>
    <property type="match status" value="1"/>
</dbReference>
<dbReference type="EMBL" id="JAEHFX010000003">
    <property type="protein sequence ID" value="MBK0402840.1"/>
    <property type="molecule type" value="Genomic_DNA"/>
</dbReference>
<evidence type="ECO:0000256" key="1">
    <source>
        <dbReference type="ARBA" id="ARBA00000213"/>
    </source>
</evidence>
<evidence type="ECO:0000313" key="9">
    <source>
        <dbReference type="EMBL" id="MBK0402840.1"/>
    </source>
</evidence>
<dbReference type="Pfam" id="PF01028">
    <property type="entry name" value="Topoisom_I"/>
    <property type="match status" value="1"/>
</dbReference>
<organism evidence="9 10">
    <name type="scientific">Adhaeribacter terrigena</name>
    <dbReference type="NCBI Taxonomy" id="2793070"/>
    <lineage>
        <taxon>Bacteria</taxon>
        <taxon>Pseudomonadati</taxon>
        <taxon>Bacteroidota</taxon>
        <taxon>Cytophagia</taxon>
        <taxon>Cytophagales</taxon>
        <taxon>Hymenobacteraceae</taxon>
        <taxon>Adhaeribacter</taxon>
    </lineage>
</organism>
<dbReference type="InterPro" id="IPR011010">
    <property type="entry name" value="DNA_brk_join_enz"/>
</dbReference>
<dbReference type="Pfam" id="PF21338">
    <property type="entry name" value="Top1B_N_bact"/>
    <property type="match status" value="1"/>
</dbReference>
<dbReference type="InterPro" id="IPR013500">
    <property type="entry name" value="TopoI_cat_euk"/>
</dbReference>
<dbReference type="InterPro" id="IPR051062">
    <property type="entry name" value="Topoisomerase_IB"/>
</dbReference>
<feature type="domain" description="DNA topoisomerase IB N-terminal" evidence="8">
    <location>
        <begin position="46"/>
        <end position="92"/>
    </location>
</feature>
<proteinExistence type="inferred from homology"/>
<dbReference type="InterPro" id="IPR035447">
    <property type="entry name" value="DNA_topo_I_N_sf"/>
</dbReference>
<comment type="caution">
    <text evidence="9">The sequence shown here is derived from an EMBL/GenBank/DDBJ whole genome shotgun (WGS) entry which is preliminary data.</text>
</comment>
<dbReference type="Gene3D" id="1.10.132.120">
    <property type="match status" value="1"/>
</dbReference>
<protein>
    <recommendedName>
        <fullName evidence="3">DNA topoisomerase</fullName>
        <ecNumber evidence="3">5.6.2.1</ecNumber>
    </recommendedName>
</protein>
<comment type="catalytic activity">
    <reaction evidence="1">
        <text>ATP-independent breakage of single-stranded DNA, followed by passage and rejoining.</text>
        <dbReference type="EC" id="5.6.2.1"/>
    </reaction>
</comment>
<dbReference type="Gene3D" id="3.90.15.10">
    <property type="entry name" value="Topoisomerase I, Chain A, domain 3"/>
    <property type="match status" value="1"/>
</dbReference>
<keyword evidence="10" id="KW-1185">Reference proteome</keyword>
<keyword evidence="6" id="KW-0413">Isomerase</keyword>
<keyword evidence="4" id="KW-0799">Topoisomerase</keyword>
<dbReference type="PANTHER" id="PTHR10290">
    <property type="entry name" value="DNA TOPOISOMERASE I"/>
    <property type="match status" value="1"/>
</dbReference>
<sequence length="358" mass="40894">MPPKTITTDVHDLYADSTLSASGAGLRFLPDTKAGITVMQKGKKIMYLDTKGQPITDEKALERIRKLVIPPAWSDVWICPSPNGHLQATGRDAKGRKQYIYHPQWQQYRNQTKFGRMIAFGNQLPEIRKKIEADLRSHGLNHRKIMAIALNLMDQSLIRIGNKYYAKSNKSYGLTTLRDKHVQISGQEIKFEFVGKKGVTHSITLKDKRLAQLVKKCRDIPGQDLFQYYDENGQRQTLESGDLNLYLKEITQTEFSAKDFRTWGGTVRMVACLENLLQENPELEKEKTVKEAFKRVAKDLGNTPSVCSKYYVHPQVIDLFKEDKLITYLKKHDAGKGDQYLSGTEKLVLKLLKAMEKS</sequence>
<gene>
    <name evidence="9" type="ORF">I5M27_07565</name>
</gene>
<dbReference type="SUPFAM" id="SSF56349">
    <property type="entry name" value="DNA breaking-rejoining enzymes"/>
    <property type="match status" value="1"/>
</dbReference>